<dbReference type="Gene3D" id="2.30.40.10">
    <property type="entry name" value="Urease, subunit C, domain 1"/>
    <property type="match status" value="1"/>
</dbReference>
<gene>
    <name evidence="7 10" type="primary">ade</name>
    <name evidence="10" type="ORF">D9Q81_07915</name>
</gene>
<keyword evidence="4 7" id="KW-0378">Hydrolase</keyword>
<organism evidence="10 11">
    <name type="scientific">Candidatus Korarchaeum cryptofilum</name>
    <dbReference type="NCBI Taxonomy" id="498846"/>
    <lineage>
        <taxon>Archaea</taxon>
        <taxon>Thermoproteota</taxon>
        <taxon>Candidatus Korarchaeia</taxon>
        <taxon>Candidatus Korarchaeales</taxon>
        <taxon>Candidatus Korarchaeaceae</taxon>
        <taxon>Candidatus Korarchaeum</taxon>
    </lineage>
</organism>
<dbReference type="Proteomes" id="UP000278149">
    <property type="component" value="Unassembled WGS sequence"/>
</dbReference>
<comment type="catalytic activity">
    <reaction evidence="6 7">
        <text>adenine + H2O + H(+) = hypoxanthine + NH4(+)</text>
        <dbReference type="Rhea" id="RHEA:23688"/>
        <dbReference type="ChEBI" id="CHEBI:15377"/>
        <dbReference type="ChEBI" id="CHEBI:15378"/>
        <dbReference type="ChEBI" id="CHEBI:16708"/>
        <dbReference type="ChEBI" id="CHEBI:17368"/>
        <dbReference type="ChEBI" id="CHEBI:28938"/>
        <dbReference type="EC" id="3.5.4.2"/>
    </reaction>
</comment>
<dbReference type="InterPro" id="IPR026912">
    <property type="entry name" value="Adenine_deam_C"/>
</dbReference>
<dbReference type="Pfam" id="PF01979">
    <property type="entry name" value="Amidohydro_1"/>
    <property type="match status" value="1"/>
</dbReference>
<evidence type="ECO:0000256" key="1">
    <source>
        <dbReference type="ARBA" id="ARBA00001936"/>
    </source>
</evidence>
<dbReference type="SUPFAM" id="SSF51338">
    <property type="entry name" value="Composite domain of metallo-dependent hydrolases"/>
    <property type="match status" value="1"/>
</dbReference>
<evidence type="ECO:0000313" key="11">
    <source>
        <dbReference type="Proteomes" id="UP000278149"/>
    </source>
</evidence>
<evidence type="ECO:0000256" key="2">
    <source>
        <dbReference type="ARBA" id="ARBA00006773"/>
    </source>
</evidence>
<dbReference type="EC" id="3.5.4.2" evidence="3 7"/>
<dbReference type="NCBIfam" id="TIGR01178">
    <property type="entry name" value="ade"/>
    <property type="match status" value="1"/>
</dbReference>
<evidence type="ECO:0000256" key="6">
    <source>
        <dbReference type="ARBA" id="ARBA00047720"/>
    </source>
</evidence>
<dbReference type="AlphaFoldDB" id="A0A429G1K1"/>
<evidence type="ECO:0000256" key="4">
    <source>
        <dbReference type="ARBA" id="ARBA00022801"/>
    </source>
</evidence>
<dbReference type="InterPro" id="IPR006679">
    <property type="entry name" value="Adenine_deam"/>
</dbReference>
<dbReference type="HAMAP" id="MF_01518">
    <property type="entry name" value="Adenine_deamin"/>
    <property type="match status" value="1"/>
</dbReference>
<dbReference type="RefSeq" id="WP_125742569.1">
    <property type="nucleotide sequence ID" value="NZ_RCOR01000042.1"/>
</dbReference>
<protein>
    <recommendedName>
        <fullName evidence="3 7">Adenine deaminase</fullName>
        <shortName evidence="7">Adenase</shortName>
        <shortName evidence="7">Adenine aminase</shortName>
        <ecNumber evidence="3 7">3.5.4.2</ecNumber>
    </recommendedName>
</protein>
<evidence type="ECO:0000256" key="3">
    <source>
        <dbReference type="ARBA" id="ARBA00012782"/>
    </source>
</evidence>
<comment type="cofactor">
    <cofactor evidence="1 7">
        <name>Mn(2+)</name>
        <dbReference type="ChEBI" id="CHEBI:29035"/>
    </cofactor>
</comment>
<dbReference type="PANTHER" id="PTHR11113:SF2">
    <property type="entry name" value="ADENINE DEAMINASE"/>
    <property type="match status" value="1"/>
</dbReference>
<dbReference type="FunFam" id="3.20.20.140:FF:000016">
    <property type="entry name" value="Adenine deaminase"/>
    <property type="match status" value="1"/>
</dbReference>
<accession>A0A429G1K1</accession>
<evidence type="ECO:0000259" key="9">
    <source>
        <dbReference type="Pfam" id="PF13382"/>
    </source>
</evidence>
<name>A0A429G1K1_9CREN</name>
<evidence type="ECO:0000313" key="10">
    <source>
        <dbReference type="EMBL" id="RSN67711.1"/>
    </source>
</evidence>
<feature type="domain" description="Adenine deaminase C-terminal" evidence="9">
    <location>
        <begin position="419"/>
        <end position="585"/>
    </location>
</feature>
<evidence type="ECO:0000259" key="8">
    <source>
        <dbReference type="Pfam" id="PF01979"/>
    </source>
</evidence>
<keyword evidence="5 7" id="KW-0464">Manganese</keyword>
<evidence type="ECO:0000256" key="5">
    <source>
        <dbReference type="ARBA" id="ARBA00023211"/>
    </source>
</evidence>
<sequence length="593" mass="65199">MRSNIWEISDTLVRVALGKEKADLVIINSTFVNVNSGEILENFGVAIKGDRVATIGQVSHTIGPDTEVIDAKGMYLVPGFLDAHVHVESSMLSLTNFAKVVLPRGTTAVFIDPHEIANVLGLDGVGLMIEESKGLPLKVFVTAPSCVPANPMFETSGAHLGVKEVEEMLRLKEVIALGEMMNYPGVLATDPEVMGKINAAHRMGKVVEGHDAGLLGMELAAYSASGISSSHEMTRKIDAIERLRLGMYAYMREGSAWLDVKETIKAITEAKLDSRHACLVTDDREVDSIIKQGHMDHVVRRAIEEGLDPIRAIQMATINPAEHYGLAREIGSVAPSRYADMLLLRDLTEVDVDTVIADGRIVAREGKLLVEIRAPSYDEKYLRTVRLRRKVEASDFSIKAPIKDGRVRVRAIEAIEGNVLTKCSIEELRVRDWEVLPDAERSIYKVAVLERHKATGNMGLGFVKGFGFKLGAVASTVAHDNHNLLVLGLRDEDMAIAANTLAEVGGGIVTVDEGRVISLVKLPLAGLMSTEEPESVAEELERTYEIWRERGCEWVSPFMTMSLLALDVLPELRITDRGLIDTVNFRYVDVIYR</sequence>
<comment type="caution">
    <text evidence="10">The sequence shown here is derived from an EMBL/GenBank/DDBJ whole genome shotgun (WGS) entry which is preliminary data.</text>
</comment>
<dbReference type="SUPFAM" id="SSF51556">
    <property type="entry name" value="Metallo-dependent hydrolases"/>
    <property type="match status" value="1"/>
</dbReference>
<dbReference type="CDD" id="cd01295">
    <property type="entry name" value="AdeC"/>
    <property type="match status" value="1"/>
</dbReference>
<dbReference type="Pfam" id="PF13382">
    <property type="entry name" value="Adenine_deam_C"/>
    <property type="match status" value="1"/>
</dbReference>
<dbReference type="Gene3D" id="3.20.20.140">
    <property type="entry name" value="Metal-dependent hydrolases"/>
    <property type="match status" value="1"/>
</dbReference>
<dbReference type="EMBL" id="RCOR01000042">
    <property type="protein sequence ID" value="RSN67711.1"/>
    <property type="molecule type" value="Genomic_DNA"/>
</dbReference>
<dbReference type="PANTHER" id="PTHR11113">
    <property type="entry name" value="N-ACETYLGLUCOSAMINE-6-PHOSPHATE DEACETYLASE"/>
    <property type="match status" value="1"/>
</dbReference>
<dbReference type="InterPro" id="IPR011059">
    <property type="entry name" value="Metal-dep_hydrolase_composite"/>
</dbReference>
<evidence type="ECO:0000256" key="7">
    <source>
        <dbReference type="HAMAP-Rule" id="MF_01518"/>
    </source>
</evidence>
<proteinExistence type="inferred from homology"/>
<dbReference type="GO" id="GO:0006146">
    <property type="term" value="P:adenine catabolic process"/>
    <property type="evidence" value="ECO:0007669"/>
    <property type="project" value="InterPro"/>
</dbReference>
<comment type="similarity">
    <text evidence="2 7">Belongs to the metallo-dependent hydrolases superfamily. Adenine deaminase family.</text>
</comment>
<feature type="domain" description="Amidohydrolase-related" evidence="8">
    <location>
        <begin position="75"/>
        <end position="362"/>
    </location>
</feature>
<dbReference type="InterPro" id="IPR032466">
    <property type="entry name" value="Metal_Hydrolase"/>
</dbReference>
<reference evidence="10 11" key="1">
    <citation type="submission" date="2018-10" db="EMBL/GenBank/DDBJ databases">
        <title>Co-occurring genomic capacity for anaerobic methane metabolism and dissimilatory sulfite reduction discovered in the Korarchaeota.</title>
        <authorList>
            <person name="Mckay L.J."/>
            <person name="Dlakic M."/>
            <person name="Fields M.W."/>
            <person name="Delmont T.O."/>
            <person name="Eren A.M."/>
            <person name="Jay Z.J."/>
            <person name="Klingelsmith K.B."/>
            <person name="Rusch D.B."/>
            <person name="Inskeep W.P."/>
        </authorList>
    </citation>
    <scope>NUCLEOTIDE SEQUENCE [LARGE SCALE GENOMIC DNA]</scope>
    <source>
        <strain evidence="10 11">WS</strain>
    </source>
</reference>
<dbReference type="GO" id="GO:0000034">
    <property type="term" value="F:adenine deaminase activity"/>
    <property type="evidence" value="ECO:0007669"/>
    <property type="project" value="UniProtKB-UniRule"/>
</dbReference>
<dbReference type="InterPro" id="IPR006680">
    <property type="entry name" value="Amidohydro-rel"/>
</dbReference>